<dbReference type="EMBL" id="CAMXCT010004042">
    <property type="protein sequence ID" value="CAI4007418.1"/>
    <property type="molecule type" value="Genomic_DNA"/>
</dbReference>
<dbReference type="EMBL" id="CAMXCT020004042">
    <property type="protein sequence ID" value="CAL1160793.1"/>
    <property type="molecule type" value="Genomic_DNA"/>
</dbReference>
<dbReference type="OrthoDB" id="480029at2759"/>
<accession>A0A9P1DCN0</accession>
<evidence type="ECO:0000313" key="2">
    <source>
        <dbReference type="EMBL" id="CAI4007418.1"/>
    </source>
</evidence>
<feature type="non-terminal residue" evidence="2">
    <location>
        <position position="1"/>
    </location>
</feature>
<evidence type="ECO:0000256" key="1">
    <source>
        <dbReference type="SAM" id="MobiDB-lite"/>
    </source>
</evidence>
<keyword evidence="4" id="KW-1185">Reference proteome</keyword>
<dbReference type="AlphaFoldDB" id="A0A9P1DCN0"/>
<protein>
    <submittedName>
        <fullName evidence="2">Uncharacterized protein</fullName>
    </submittedName>
</protein>
<reference evidence="2" key="1">
    <citation type="submission" date="2022-10" db="EMBL/GenBank/DDBJ databases">
        <authorList>
            <person name="Chen Y."/>
            <person name="Dougan E. K."/>
            <person name="Chan C."/>
            <person name="Rhodes N."/>
            <person name="Thang M."/>
        </authorList>
    </citation>
    <scope>NUCLEOTIDE SEQUENCE</scope>
</reference>
<comment type="caution">
    <text evidence="2">The sequence shown here is derived from an EMBL/GenBank/DDBJ whole genome shotgun (WGS) entry which is preliminary data.</text>
</comment>
<feature type="region of interest" description="Disordered" evidence="1">
    <location>
        <begin position="198"/>
        <end position="231"/>
    </location>
</feature>
<evidence type="ECO:0000313" key="4">
    <source>
        <dbReference type="Proteomes" id="UP001152797"/>
    </source>
</evidence>
<dbReference type="Proteomes" id="UP001152797">
    <property type="component" value="Unassembled WGS sequence"/>
</dbReference>
<sequence>VTGSEAAPEEWWPTAQEEADLSAARVGQLRGPSAPQRPKTSVLRIDPYAAPNELAPALLAGLRAAGCGTSITLLVVCRAYQSRRPVSVLNWCLQQEDYAQWRMTVLPYSWDPRFVYLEDCKARGNEVILEVWMEEEGQEAEIALSRLLLAHPTAVPRRHWHNGFYSKPFKERTRLARDGVAEHCEWFRWQKPAPLSAESHAAAEGFSRLTKAVAEPPEDDDEEPPPLVSHE</sequence>
<proteinExistence type="predicted"/>
<reference evidence="3" key="2">
    <citation type="submission" date="2024-04" db="EMBL/GenBank/DDBJ databases">
        <authorList>
            <person name="Chen Y."/>
            <person name="Shah S."/>
            <person name="Dougan E. K."/>
            <person name="Thang M."/>
            <person name="Chan C."/>
        </authorList>
    </citation>
    <scope>NUCLEOTIDE SEQUENCE [LARGE SCALE GENOMIC DNA]</scope>
</reference>
<organism evidence="2">
    <name type="scientific">Cladocopium goreaui</name>
    <dbReference type="NCBI Taxonomy" id="2562237"/>
    <lineage>
        <taxon>Eukaryota</taxon>
        <taxon>Sar</taxon>
        <taxon>Alveolata</taxon>
        <taxon>Dinophyceae</taxon>
        <taxon>Suessiales</taxon>
        <taxon>Symbiodiniaceae</taxon>
        <taxon>Cladocopium</taxon>
    </lineage>
</organism>
<gene>
    <name evidence="2" type="ORF">C1SCF055_LOCUS32976</name>
</gene>
<dbReference type="EMBL" id="CAMXCT030004042">
    <property type="protein sequence ID" value="CAL4794730.1"/>
    <property type="molecule type" value="Genomic_DNA"/>
</dbReference>
<name>A0A9P1DCN0_9DINO</name>
<evidence type="ECO:0000313" key="3">
    <source>
        <dbReference type="EMBL" id="CAL1160793.1"/>
    </source>
</evidence>